<dbReference type="AlphaFoldDB" id="A0A5E4PQ63"/>
<evidence type="ECO:0000256" key="1">
    <source>
        <dbReference type="ARBA" id="ARBA00022692"/>
    </source>
</evidence>
<organism evidence="5 6">
    <name type="scientific">Leptidea sinapis</name>
    <dbReference type="NCBI Taxonomy" id="189913"/>
    <lineage>
        <taxon>Eukaryota</taxon>
        <taxon>Metazoa</taxon>
        <taxon>Ecdysozoa</taxon>
        <taxon>Arthropoda</taxon>
        <taxon>Hexapoda</taxon>
        <taxon>Insecta</taxon>
        <taxon>Pterygota</taxon>
        <taxon>Neoptera</taxon>
        <taxon>Endopterygota</taxon>
        <taxon>Lepidoptera</taxon>
        <taxon>Glossata</taxon>
        <taxon>Ditrysia</taxon>
        <taxon>Papilionoidea</taxon>
        <taxon>Pieridae</taxon>
        <taxon>Dismorphiinae</taxon>
        <taxon>Leptidea</taxon>
    </lineage>
</organism>
<dbReference type="GO" id="GO:0016020">
    <property type="term" value="C:membrane"/>
    <property type="evidence" value="ECO:0007669"/>
    <property type="project" value="InterPro"/>
</dbReference>
<accession>A0A5E4PQ63</accession>
<evidence type="ECO:0000256" key="2">
    <source>
        <dbReference type="ARBA" id="ARBA00022989"/>
    </source>
</evidence>
<name>A0A5E4PQ63_9NEOP</name>
<evidence type="ECO:0000259" key="4">
    <source>
        <dbReference type="Pfam" id="PF06472"/>
    </source>
</evidence>
<feature type="domain" description="ABC transmembrane type-1" evidence="4">
    <location>
        <begin position="79"/>
        <end position="120"/>
    </location>
</feature>
<dbReference type="InterPro" id="IPR011527">
    <property type="entry name" value="ABC1_TM_dom"/>
</dbReference>
<dbReference type="Pfam" id="PF06472">
    <property type="entry name" value="ABC_membrane_2"/>
    <property type="match status" value="1"/>
</dbReference>
<reference evidence="5 6" key="1">
    <citation type="submission" date="2017-07" db="EMBL/GenBank/DDBJ databases">
        <authorList>
            <person name="Talla V."/>
            <person name="Backstrom N."/>
        </authorList>
    </citation>
    <scope>NUCLEOTIDE SEQUENCE [LARGE SCALE GENOMIC DNA]</scope>
</reference>
<proteinExistence type="predicted"/>
<dbReference type="EMBL" id="FZQP02000247">
    <property type="protein sequence ID" value="VVC88157.1"/>
    <property type="molecule type" value="Genomic_DNA"/>
</dbReference>
<keyword evidence="2" id="KW-1133">Transmembrane helix</keyword>
<dbReference type="Proteomes" id="UP000324832">
    <property type="component" value="Unassembled WGS sequence"/>
</dbReference>
<protein>
    <recommendedName>
        <fullName evidence="4">ABC transmembrane type-1 domain-containing protein</fullName>
    </recommendedName>
</protein>
<evidence type="ECO:0000313" key="6">
    <source>
        <dbReference type="Proteomes" id="UP000324832"/>
    </source>
</evidence>
<dbReference type="GO" id="GO:0005524">
    <property type="term" value="F:ATP binding"/>
    <property type="evidence" value="ECO:0007669"/>
    <property type="project" value="InterPro"/>
</dbReference>
<gene>
    <name evidence="5" type="ORF">LSINAPIS_LOCUS1593</name>
</gene>
<evidence type="ECO:0000256" key="3">
    <source>
        <dbReference type="ARBA" id="ARBA00023136"/>
    </source>
</evidence>
<keyword evidence="3" id="KW-0472">Membrane</keyword>
<sequence length="124" mass="14150">MAPNFSKFTSRTDVKIALAASAALSAWIIKKAIKSSQTKTKKSNRLTLEESVQYMIKDKDKRGLKAEINSKFFRELLVLWKIMVPGVWSKESGLMVMIAVSLVSRTLCDLWFIQHTTHIEGYRL</sequence>
<keyword evidence="1" id="KW-0812">Transmembrane</keyword>
<dbReference type="GO" id="GO:0140359">
    <property type="term" value="F:ABC-type transporter activity"/>
    <property type="evidence" value="ECO:0007669"/>
    <property type="project" value="InterPro"/>
</dbReference>
<evidence type="ECO:0000313" key="5">
    <source>
        <dbReference type="EMBL" id="VVC88157.1"/>
    </source>
</evidence>
<keyword evidence="6" id="KW-1185">Reference proteome</keyword>